<accession>A0A4S4ADY0</accession>
<dbReference type="GO" id="GO:0043856">
    <property type="term" value="F:anti-sigma factor antagonist activity"/>
    <property type="evidence" value="ECO:0007669"/>
    <property type="project" value="InterPro"/>
</dbReference>
<comment type="similarity">
    <text evidence="1 2">Belongs to the anti-sigma-factor antagonist family.</text>
</comment>
<keyword evidence="5" id="KW-1185">Reference proteome</keyword>
<evidence type="ECO:0000256" key="1">
    <source>
        <dbReference type="ARBA" id="ARBA00009013"/>
    </source>
</evidence>
<dbReference type="InterPro" id="IPR003658">
    <property type="entry name" value="Anti-sigma_ant"/>
</dbReference>
<dbReference type="InterPro" id="IPR002645">
    <property type="entry name" value="STAS_dom"/>
</dbReference>
<evidence type="ECO:0000259" key="3">
    <source>
        <dbReference type="PROSITE" id="PS50801"/>
    </source>
</evidence>
<comment type="caution">
    <text evidence="4">The sequence shown here is derived from an EMBL/GenBank/DDBJ whole genome shotgun (WGS) entry which is preliminary data.</text>
</comment>
<protein>
    <recommendedName>
        <fullName evidence="2">Anti-sigma factor antagonist</fullName>
    </recommendedName>
</protein>
<dbReference type="Proteomes" id="UP000307956">
    <property type="component" value="Unassembled WGS sequence"/>
</dbReference>
<evidence type="ECO:0000256" key="2">
    <source>
        <dbReference type="RuleBase" id="RU003749"/>
    </source>
</evidence>
<dbReference type="CDD" id="cd07043">
    <property type="entry name" value="STAS_anti-anti-sigma_factors"/>
    <property type="match status" value="1"/>
</dbReference>
<dbReference type="InterPro" id="IPR036513">
    <property type="entry name" value="STAS_dom_sf"/>
</dbReference>
<dbReference type="AlphaFoldDB" id="A0A4S4ADY0"/>
<dbReference type="PANTHER" id="PTHR33495">
    <property type="entry name" value="ANTI-SIGMA FACTOR ANTAGONIST TM_1081-RELATED-RELATED"/>
    <property type="match status" value="1"/>
</dbReference>
<gene>
    <name evidence="4" type="ORF">E6O51_18340</name>
</gene>
<dbReference type="NCBIfam" id="TIGR00377">
    <property type="entry name" value="ant_ant_sig"/>
    <property type="match status" value="1"/>
</dbReference>
<dbReference type="Pfam" id="PF01740">
    <property type="entry name" value="STAS"/>
    <property type="match status" value="1"/>
</dbReference>
<dbReference type="EMBL" id="SSOD01000018">
    <property type="protein sequence ID" value="THF57293.1"/>
    <property type="molecule type" value="Genomic_DNA"/>
</dbReference>
<dbReference type="OrthoDB" id="280847at2"/>
<reference evidence="4 5" key="1">
    <citation type="submission" date="2019-04" db="EMBL/GenBank/DDBJ databases">
        <title>Azoarcus rhizosphaerae sp. nov. isolated from rhizosphere of Ficus religiosa.</title>
        <authorList>
            <person name="Lin S.-Y."/>
            <person name="Hameed A."/>
            <person name="Hsu Y.-H."/>
            <person name="Young C.-C."/>
        </authorList>
    </citation>
    <scope>NUCLEOTIDE SEQUENCE [LARGE SCALE GENOMIC DNA]</scope>
    <source>
        <strain evidence="4 5">CC-YHH848</strain>
    </source>
</reference>
<evidence type="ECO:0000313" key="5">
    <source>
        <dbReference type="Proteomes" id="UP000307956"/>
    </source>
</evidence>
<feature type="domain" description="STAS" evidence="3">
    <location>
        <begin position="1"/>
        <end position="109"/>
    </location>
</feature>
<dbReference type="SUPFAM" id="SSF52091">
    <property type="entry name" value="SpoIIaa-like"/>
    <property type="match status" value="1"/>
</dbReference>
<name>A0A4S4ADY0_9RHOO</name>
<proteinExistence type="inferred from homology"/>
<sequence>MQTEKRGEVSVIRPTGRIDSATASAFDRTVNEVFDSGARWVVLDMSQLEYISSAGLRGVLIAGKKARALPGGKLVLCALREQIREVFEISGFLAIFAITADLDAALRQFE</sequence>
<dbReference type="Gene3D" id="3.30.750.24">
    <property type="entry name" value="STAS domain"/>
    <property type="match status" value="1"/>
</dbReference>
<dbReference type="PROSITE" id="PS50801">
    <property type="entry name" value="STAS"/>
    <property type="match status" value="1"/>
</dbReference>
<evidence type="ECO:0000313" key="4">
    <source>
        <dbReference type="EMBL" id="THF57293.1"/>
    </source>
</evidence>
<organism evidence="4 5">
    <name type="scientific">Pseudothauera rhizosphaerae</name>
    <dbReference type="NCBI Taxonomy" id="2565932"/>
    <lineage>
        <taxon>Bacteria</taxon>
        <taxon>Pseudomonadati</taxon>
        <taxon>Pseudomonadota</taxon>
        <taxon>Betaproteobacteria</taxon>
        <taxon>Rhodocyclales</taxon>
        <taxon>Zoogloeaceae</taxon>
        <taxon>Pseudothauera</taxon>
    </lineage>
</organism>